<dbReference type="InterPro" id="IPR018097">
    <property type="entry name" value="EGF_Ca-bd_CS"/>
</dbReference>
<evidence type="ECO:0000256" key="3">
    <source>
        <dbReference type="ARBA" id="ARBA00022530"/>
    </source>
</evidence>
<reference evidence="10" key="3">
    <citation type="submission" date="2025-09" db="UniProtKB">
        <authorList>
            <consortium name="Ensembl"/>
        </authorList>
    </citation>
    <scope>IDENTIFICATION</scope>
</reference>
<dbReference type="SMART" id="SM00110">
    <property type="entry name" value="C1Q"/>
    <property type="match status" value="1"/>
</dbReference>
<keyword evidence="6" id="KW-0175">Coiled coil</keyword>
<dbReference type="InterPro" id="IPR008983">
    <property type="entry name" value="Tumour_necrosis_fac-like_dom"/>
</dbReference>
<protein>
    <recommendedName>
        <fullName evidence="12">Multimerin-1</fullName>
    </recommendedName>
</protein>
<dbReference type="Gene3D" id="2.10.25.10">
    <property type="entry name" value="Laminin"/>
    <property type="match status" value="1"/>
</dbReference>
<dbReference type="InterPro" id="IPR001881">
    <property type="entry name" value="EGF-like_Ca-bd_dom"/>
</dbReference>
<name>A0A8C4RPP9_ERPCA</name>
<evidence type="ECO:0000259" key="8">
    <source>
        <dbReference type="PROSITE" id="PS50026"/>
    </source>
</evidence>
<comment type="caution">
    <text evidence="5">Lacks conserved residue(s) required for the propagation of feature annotation.</text>
</comment>
<dbReference type="Gene3D" id="2.60.120.40">
    <property type="match status" value="1"/>
</dbReference>
<evidence type="ECO:0000259" key="9">
    <source>
        <dbReference type="PROSITE" id="PS50871"/>
    </source>
</evidence>
<feature type="compositionally biased region" description="Basic and acidic residues" evidence="7">
    <location>
        <begin position="1"/>
        <end position="11"/>
    </location>
</feature>
<feature type="disulfide bond" evidence="5">
    <location>
        <begin position="546"/>
        <end position="555"/>
    </location>
</feature>
<keyword evidence="2" id="KW-0964">Secreted</keyword>
<proteinExistence type="predicted"/>
<feature type="coiled-coil region" evidence="6">
    <location>
        <begin position="467"/>
        <end position="494"/>
    </location>
</feature>
<evidence type="ECO:0000256" key="1">
    <source>
        <dbReference type="ARBA" id="ARBA00004498"/>
    </source>
</evidence>
<dbReference type="PROSITE" id="PS50026">
    <property type="entry name" value="EGF_3"/>
    <property type="match status" value="1"/>
</dbReference>
<evidence type="ECO:0000313" key="11">
    <source>
        <dbReference type="Proteomes" id="UP000694620"/>
    </source>
</evidence>
<dbReference type="InterPro" id="IPR000152">
    <property type="entry name" value="EGF-type_Asp/Asn_hydroxyl_site"/>
</dbReference>
<dbReference type="GO" id="GO:0030948">
    <property type="term" value="P:negative regulation of vascular endothelial growth factor receptor signaling pathway"/>
    <property type="evidence" value="ECO:0007669"/>
    <property type="project" value="TreeGrafter"/>
</dbReference>
<keyword evidence="11" id="KW-1185">Reference proteome</keyword>
<dbReference type="SMART" id="SM00181">
    <property type="entry name" value="EGF"/>
    <property type="match status" value="1"/>
</dbReference>
<dbReference type="PROSITE" id="PS01186">
    <property type="entry name" value="EGF_2"/>
    <property type="match status" value="1"/>
</dbReference>
<dbReference type="PROSITE" id="PS01187">
    <property type="entry name" value="EGF_CA"/>
    <property type="match status" value="1"/>
</dbReference>
<evidence type="ECO:0000313" key="10">
    <source>
        <dbReference type="Ensembl" id="ENSECRP00000004883.1"/>
    </source>
</evidence>
<accession>A0A8C4RPP9</accession>
<gene>
    <name evidence="10" type="primary">LOC114652016</name>
</gene>
<feature type="domain" description="C1q" evidence="9">
    <location>
        <begin position="575"/>
        <end position="704"/>
    </location>
</feature>
<evidence type="ECO:0000256" key="2">
    <source>
        <dbReference type="ARBA" id="ARBA00022525"/>
    </source>
</evidence>
<dbReference type="SMART" id="SM00179">
    <property type="entry name" value="EGF_CA"/>
    <property type="match status" value="1"/>
</dbReference>
<sequence length="704" mass="79477">MLGEDFDKAGAVERNNNLQQDSIREPSSVLSETVRKQALAILQLQGQTAEHSMKIGNLSLTSSSQKNLIYTTCETMLFQCKNNFENQMDKLEDHVNAMNKTFCDTILPMDKMFTVMEERISHVSYDLEELKPIIEKKSASKDDANSKCNSEVFVLKKEVDRVSSELKVLSFNFMDFAKIQNELRNISKEKEEQFAKRFETSVVEIEDGINGTMTILNNAIDSVKDNYYKLETEVAALNVRINKTHYESKNYNVSLSFQFTDLYNRMNRLQDKAEMTENILMAMGVLADVMLQDSENNRLPNLTEISLLTRASLSRSENHQQAISSLEETSTKYSQDFKRFRLRLQSVESKLNSMLENAGSSPKSKKLIKTPDLKDILLKFQELNESINELSGKLHNNTHEILWIQGVALKALNQSQNISLLCDSNANADQLNITALHKGLKNLLLPTQKATSKFILANISLYVDEVISRIYQEITKLQKQVKQLSKKQDALLKTNMNITSSLVSRSQRNIEGAVELVSEETDNCIGLPCQNGGTCINQRKNFVCACRPPFSGVNCTLKLVNENAASTDFSKGSYRYAPMVTFFAAHTYEMTSPGVIRFNHLYVNYGASYAPGSGKFLVPYLGVYVFKYTIKSCSPETSGYMVVDEIDKLAFQSEDTSAACRLITGDAVLELNYGQQVWLRLEKGSIPSYFPPVTTFGGYLLYRT</sequence>
<dbReference type="PROSITE" id="PS00022">
    <property type="entry name" value="EGF_1"/>
    <property type="match status" value="1"/>
</dbReference>
<dbReference type="AlphaFoldDB" id="A0A8C4RPP9"/>
<dbReference type="PROSITE" id="PS50871">
    <property type="entry name" value="C1Q"/>
    <property type="match status" value="1"/>
</dbReference>
<feature type="region of interest" description="Disordered" evidence="7">
    <location>
        <begin position="1"/>
        <end position="29"/>
    </location>
</feature>
<evidence type="ECO:0000256" key="4">
    <source>
        <dbReference type="ARBA" id="ARBA00023157"/>
    </source>
</evidence>
<dbReference type="PROSITE" id="PS00010">
    <property type="entry name" value="ASX_HYDROXYL"/>
    <property type="match status" value="1"/>
</dbReference>
<dbReference type="CDD" id="cd00054">
    <property type="entry name" value="EGF_CA"/>
    <property type="match status" value="1"/>
</dbReference>
<dbReference type="GeneTree" id="ENSGT01030000234633"/>
<organism evidence="10 11">
    <name type="scientific">Erpetoichthys calabaricus</name>
    <name type="common">Rope fish</name>
    <name type="synonym">Calamoichthys calabaricus</name>
    <dbReference type="NCBI Taxonomy" id="27687"/>
    <lineage>
        <taxon>Eukaryota</taxon>
        <taxon>Metazoa</taxon>
        <taxon>Chordata</taxon>
        <taxon>Craniata</taxon>
        <taxon>Vertebrata</taxon>
        <taxon>Euteleostomi</taxon>
        <taxon>Actinopterygii</taxon>
        <taxon>Polypteriformes</taxon>
        <taxon>Polypteridae</taxon>
        <taxon>Erpetoichthys</taxon>
    </lineage>
</organism>
<dbReference type="GO" id="GO:0090051">
    <property type="term" value="P:negative regulation of cell migration involved in sprouting angiogenesis"/>
    <property type="evidence" value="ECO:0007669"/>
    <property type="project" value="TreeGrafter"/>
</dbReference>
<dbReference type="PANTHER" id="PTHR15427:SF3">
    <property type="entry name" value="MULTIMERIN-1"/>
    <property type="match status" value="1"/>
</dbReference>
<evidence type="ECO:0000256" key="7">
    <source>
        <dbReference type="SAM" id="MobiDB-lite"/>
    </source>
</evidence>
<dbReference type="PRINTS" id="PR00007">
    <property type="entry name" value="COMPLEMNTC1Q"/>
</dbReference>
<dbReference type="PANTHER" id="PTHR15427">
    <property type="entry name" value="EMILIN ELASTIN MICROFIBRIL INTERFACE-LOCATED PROTEIN ELASTIN MICROFIBRIL INTERFACER"/>
    <property type="match status" value="1"/>
</dbReference>
<dbReference type="FunFam" id="2.60.120.40:FF:000009">
    <property type="entry name" value="Multimerin-1"/>
    <property type="match status" value="1"/>
</dbReference>
<dbReference type="InterPro" id="IPR050392">
    <property type="entry name" value="Collagen/C1q_domain"/>
</dbReference>
<keyword evidence="4 5" id="KW-1015">Disulfide bond</keyword>
<dbReference type="InterPro" id="IPR001073">
    <property type="entry name" value="C1q_dom"/>
</dbReference>
<dbReference type="Proteomes" id="UP000694620">
    <property type="component" value="Chromosome 5"/>
</dbReference>
<comment type="subcellular location">
    <subcellularLocation>
        <location evidence="1">Secreted</location>
        <location evidence="1">Extracellular space</location>
        <location evidence="1">Extracellular matrix</location>
    </subcellularLocation>
</comment>
<reference evidence="10" key="2">
    <citation type="submission" date="2025-08" db="UniProtKB">
        <authorList>
            <consortium name="Ensembl"/>
        </authorList>
    </citation>
    <scope>IDENTIFICATION</scope>
</reference>
<dbReference type="GO" id="GO:0005509">
    <property type="term" value="F:calcium ion binding"/>
    <property type="evidence" value="ECO:0007669"/>
    <property type="project" value="InterPro"/>
</dbReference>
<evidence type="ECO:0000256" key="6">
    <source>
        <dbReference type="SAM" id="Coils"/>
    </source>
</evidence>
<keyword evidence="3" id="KW-0272">Extracellular matrix</keyword>
<dbReference type="SUPFAM" id="SSF57196">
    <property type="entry name" value="EGF/Laminin"/>
    <property type="match status" value="1"/>
</dbReference>
<dbReference type="SUPFAM" id="SSF49842">
    <property type="entry name" value="TNF-like"/>
    <property type="match status" value="1"/>
</dbReference>
<dbReference type="Ensembl" id="ENSECRT00000004966.1">
    <property type="protein sequence ID" value="ENSECRP00000004883.1"/>
    <property type="gene ID" value="ENSECRG00000003313.1"/>
</dbReference>
<reference evidence="10" key="1">
    <citation type="submission" date="2021-06" db="EMBL/GenBank/DDBJ databases">
        <authorList>
            <consortium name="Wellcome Sanger Institute Data Sharing"/>
        </authorList>
    </citation>
    <scope>NUCLEOTIDE SEQUENCE [LARGE SCALE GENOMIC DNA]</scope>
</reference>
<evidence type="ECO:0008006" key="12">
    <source>
        <dbReference type="Google" id="ProtNLM"/>
    </source>
</evidence>
<dbReference type="InterPro" id="IPR000742">
    <property type="entry name" value="EGF"/>
</dbReference>
<keyword evidence="5" id="KW-0245">EGF-like domain</keyword>
<feature type="domain" description="EGF-like" evidence="8">
    <location>
        <begin position="520"/>
        <end position="556"/>
    </location>
</feature>
<dbReference type="Pfam" id="PF00386">
    <property type="entry name" value="C1q"/>
    <property type="match status" value="1"/>
</dbReference>
<evidence type="ECO:0000256" key="5">
    <source>
        <dbReference type="PROSITE-ProRule" id="PRU00076"/>
    </source>
</evidence>